<accession>A0ABM1MJB0</accession>
<sequence>MSIRSVSQELQAKAIKELNEDVSRIPEDLAYIKNWLKQTKHINARTDDQWLLSFLRGCKFSLERTKEKLEMYYTMKTICPEFYNNRDPFSPEIQKILKSGCYLPLPQTQSPDSPRIVLLRNGSFDPNEINIADLMKSNMLIQDIMINEDDNFIIAGGIMIQDMKGSTMAHMTAMTPSIVKKSMTVFQEACPTRPKAGHFINIPSFFDAMFNMMKPFLNEKMKKRMVVHSTDNLEELYKTVPKEILPKEYGGDGPTLQELTDYWKTKVESYKNWFKEDAKYKSDESKRPGKPKTSADYFGMEGSFRKLNID</sequence>
<dbReference type="Gene3D" id="3.40.525.10">
    <property type="entry name" value="CRAL-TRIO lipid binding domain"/>
    <property type="match status" value="1"/>
</dbReference>
<reference evidence="3" key="1">
    <citation type="submission" date="2025-08" db="UniProtKB">
        <authorList>
            <consortium name="RefSeq"/>
        </authorList>
    </citation>
    <scope>IDENTIFICATION</scope>
    <source>
        <tissue evidence="3">Whole Larva</tissue>
    </source>
</reference>
<dbReference type="InterPro" id="IPR011074">
    <property type="entry name" value="CRAL/TRIO_N_dom"/>
</dbReference>
<keyword evidence="2" id="KW-1185">Reference proteome</keyword>
<evidence type="ECO:0000259" key="1">
    <source>
        <dbReference type="PROSITE" id="PS50191"/>
    </source>
</evidence>
<protein>
    <submittedName>
        <fullName evidence="3">Alpha-tocopherol transfer protein-like</fullName>
    </submittedName>
</protein>
<dbReference type="SMART" id="SM00516">
    <property type="entry name" value="SEC14"/>
    <property type="match status" value="1"/>
</dbReference>
<dbReference type="PRINTS" id="PR00180">
    <property type="entry name" value="CRETINALDHBP"/>
</dbReference>
<organism evidence="2 3">
    <name type="scientific">Nicrophorus vespilloides</name>
    <name type="common">Boreal carrion beetle</name>
    <dbReference type="NCBI Taxonomy" id="110193"/>
    <lineage>
        <taxon>Eukaryota</taxon>
        <taxon>Metazoa</taxon>
        <taxon>Ecdysozoa</taxon>
        <taxon>Arthropoda</taxon>
        <taxon>Hexapoda</taxon>
        <taxon>Insecta</taxon>
        <taxon>Pterygota</taxon>
        <taxon>Neoptera</taxon>
        <taxon>Endopterygota</taxon>
        <taxon>Coleoptera</taxon>
        <taxon>Polyphaga</taxon>
        <taxon>Staphyliniformia</taxon>
        <taxon>Silphidae</taxon>
        <taxon>Nicrophorinae</taxon>
        <taxon>Nicrophorus</taxon>
    </lineage>
</organism>
<feature type="domain" description="CRAL-TRIO" evidence="1">
    <location>
        <begin position="90"/>
        <end position="257"/>
    </location>
</feature>
<gene>
    <name evidence="3" type="primary">LOC108561301</name>
</gene>
<dbReference type="InterPro" id="IPR036865">
    <property type="entry name" value="CRAL-TRIO_dom_sf"/>
</dbReference>
<name>A0ABM1MJB0_NICVS</name>
<dbReference type="CDD" id="cd00170">
    <property type="entry name" value="SEC14"/>
    <property type="match status" value="1"/>
</dbReference>
<dbReference type="InterPro" id="IPR001251">
    <property type="entry name" value="CRAL-TRIO_dom"/>
</dbReference>
<dbReference type="PROSITE" id="PS50191">
    <property type="entry name" value="CRAL_TRIO"/>
    <property type="match status" value="1"/>
</dbReference>
<dbReference type="SUPFAM" id="SSF46938">
    <property type="entry name" value="CRAL/TRIO N-terminal domain"/>
    <property type="match status" value="1"/>
</dbReference>
<dbReference type="SUPFAM" id="SSF52087">
    <property type="entry name" value="CRAL/TRIO domain"/>
    <property type="match status" value="1"/>
</dbReference>
<dbReference type="Gene3D" id="1.20.5.1200">
    <property type="entry name" value="Alpha-tocopherol transfer"/>
    <property type="match status" value="1"/>
</dbReference>
<evidence type="ECO:0000313" key="3">
    <source>
        <dbReference type="RefSeq" id="XP_017774660.1"/>
    </source>
</evidence>
<dbReference type="GeneID" id="108561301"/>
<dbReference type="PANTHER" id="PTHR10174:SF216">
    <property type="entry name" value="CRAL-TRIO DOMAIN-CONTAINING PROTEIN-RELATED"/>
    <property type="match status" value="1"/>
</dbReference>
<dbReference type="RefSeq" id="XP_017774660.1">
    <property type="nucleotide sequence ID" value="XM_017919171.1"/>
</dbReference>
<proteinExistence type="predicted"/>
<dbReference type="SMART" id="SM01100">
    <property type="entry name" value="CRAL_TRIO_N"/>
    <property type="match status" value="1"/>
</dbReference>
<dbReference type="InterPro" id="IPR036273">
    <property type="entry name" value="CRAL/TRIO_N_dom_sf"/>
</dbReference>
<dbReference type="Pfam" id="PF00650">
    <property type="entry name" value="CRAL_TRIO"/>
    <property type="match status" value="1"/>
</dbReference>
<dbReference type="Gene3D" id="1.10.8.20">
    <property type="entry name" value="N-terminal domain of phosphatidylinositol transfer protein sec14p"/>
    <property type="match status" value="1"/>
</dbReference>
<dbReference type="Proteomes" id="UP000695000">
    <property type="component" value="Unplaced"/>
</dbReference>
<dbReference type="PANTHER" id="PTHR10174">
    <property type="entry name" value="ALPHA-TOCOPHEROL TRANSFER PROTEIN-RELATED"/>
    <property type="match status" value="1"/>
</dbReference>
<evidence type="ECO:0000313" key="2">
    <source>
        <dbReference type="Proteomes" id="UP000695000"/>
    </source>
</evidence>